<accession>A0A1D1YEJ1</accession>
<dbReference type="InterPro" id="IPR044571">
    <property type="entry name" value="P4KG1-8"/>
</dbReference>
<dbReference type="PANTHER" id="PTHR45800:SF21">
    <property type="entry name" value="PHOSPHATIDYLINOSITOL 4-KINASE GAMMA 8"/>
    <property type="match status" value="1"/>
</dbReference>
<evidence type="ECO:0000256" key="4">
    <source>
        <dbReference type="ARBA" id="ARBA00022741"/>
    </source>
</evidence>
<keyword evidence="3" id="KW-0808">Transferase</keyword>
<sequence>MFTTYTRAKNSMAIAVDQCHGFRPAIRNRRCRLRSFPHPDINSLELDTLNFTQPLEPTPTASNFHRSFSSPCWTSSGNADKTFGQIPRLEIIGGHGIHGLHALVVETAIAMASGMQLVPVSGGLGGAYCLHNRTGEKFAVLKPITEDPVALRSPILGRLGLRHSIGAGDTGIREAAAYLLDHGGFSGVPPTALVKVSQPIFHVNGVISLPPWKLASIQRFVAHEFDAGDLGPSRFSVSSVHRIGILDVRLLNIDRHAGNILVKTCSGKAGSYDGYANDDCELVPIDHGLCLPEQLDDPYFEWLHWPQASVPFSESEVEYISSLDPLKDAELIRAELPMLSEASIRILVLCTMFLKCAAEAGLCLADIGDMMTREFCGLEEGPSQLESLCRQAEVRMAKTLVKLVKNEVYDAETKEFQFDMDCADGGFCENRPEDMVDIPHLLQGKPPKVPKRSLSMWVRNDNSDSKVLYHLHEKSDEDDGDNHHVSKDSSYRAEHKVGYMTKSISFSSSRNGREYGLDSGNSCVSFNGMNEEEWGLFLEKFEELLSPALEARKSMGLKQRLGTSCKF</sequence>
<keyword evidence="4" id="KW-0547">Nucleotide-binding</keyword>
<protein>
    <recommendedName>
        <fullName evidence="2">1-phosphatidylinositol 4-kinase</fullName>
        <ecNumber evidence="2">2.7.1.67</ecNumber>
    </recommendedName>
</protein>
<evidence type="ECO:0000256" key="5">
    <source>
        <dbReference type="ARBA" id="ARBA00022777"/>
    </source>
</evidence>
<evidence type="ECO:0000256" key="2">
    <source>
        <dbReference type="ARBA" id="ARBA00012169"/>
    </source>
</evidence>
<dbReference type="GO" id="GO:0004430">
    <property type="term" value="F:1-phosphatidylinositol 4-kinase activity"/>
    <property type="evidence" value="ECO:0007669"/>
    <property type="project" value="UniProtKB-EC"/>
</dbReference>
<dbReference type="InterPro" id="IPR000403">
    <property type="entry name" value="PI3/4_kinase_cat_dom"/>
</dbReference>
<evidence type="ECO:0000256" key="3">
    <source>
        <dbReference type="ARBA" id="ARBA00022679"/>
    </source>
</evidence>
<dbReference type="EC" id="2.7.1.67" evidence="2"/>
<comment type="similarity">
    <text evidence="1">Belongs to the PI3/PI4-kinase family. Type II PI4K subfamily.</text>
</comment>
<dbReference type="GO" id="GO:0005524">
    <property type="term" value="F:ATP binding"/>
    <property type="evidence" value="ECO:0007669"/>
    <property type="project" value="UniProtKB-KW"/>
</dbReference>
<dbReference type="EMBL" id="GDJX01014870">
    <property type="protein sequence ID" value="JAT53066.1"/>
    <property type="molecule type" value="Transcribed_RNA"/>
</dbReference>
<feature type="region of interest" description="Disordered" evidence="7">
    <location>
        <begin position="473"/>
        <end position="492"/>
    </location>
</feature>
<feature type="domain" description="PI3K/PI4K catalytic" evidence="8">
    <location>
        <begin position="114"/>
        <end position="405"/>
    </location>
</feature>
<dbReference type="PANTHER" id="PTHR45800">
    <property type="entry name" value="PHOSPHATIDYLINOSITOL 4-KINASE GAMMA"/>
    <property type="match status" value="1"/>
</dbReference>
<organism evidence="9">
    <name type="scientific">Anthurium amnicola</name>
    <dbReference type="NCBI Taxonomy" id="1678845"/>
    <lineage>
        <taxon>Eukaryota</taxon>
        <taxon>Viridiplantae</taxon>
        <taxon>Streptophyta</taxon>
        <taxon>Embryophyta</taxon>
        <taxon>Tracheophyta</taxon>
        <taxon>Spermatophyta</taxon>
        <taxon>Magnoliopsida</taxon>
        <taxon>Liliopsida</taxon>
        <taxon>Araceae</taxon>
        <taxon>Pothoideae</taxon>
        <taxon>Potheae</taxon>
        <taxon>Anthurium</taxon>
    </lineage>
</organism>
<keyword evidence="5 9" id="KW-0418">Kinase</keyword>
<evidence type="ECO:0000256" key="1">
    <source>
        <dbReference type="ARBA" id="ARBA00008941"/>
    </source>
</evidence>
<reference evidence="9" key="1">
    <citation type="submission" date="2015-07" db="EMBL/GenBank/DDBJ databases">
        <title>Transcriptome Assembly of Anthurium amnicola.</title>
        <authorList>
            <person name="Suzuki J."/>
        </authorList>
    </citation>
    <scope>NUCLEOTIDE SEQUENCE</scope>
</reference>
<dbReference type="Pfam" id="PF00454">
    <property type="entry name" value="PI3_PI4_kinase"/>
    <property type="match status" value="1"/>
</dbReference>
<evidence type="ECO:0000259" key="8">
    <source>
        <dbReference type="PROSITE" id="PS50290"/>
    </source>
</evidence>
<gene>
    <name evidence="9" type="primary">At1g26270_7</name>
    <name evidence="9" type="ORF">g.107975</name>
</gene>
<keyword evidence="6" id="KW-0067">ATP-binding</keyword>
<dbReference type="PROSITE" id="PS50290">
    <property type="entry name" value="PI3_4_KINASE_3"/>
    <property type="match status" value="1"/>
</dbReference>
<name>A0A1D1YEJ1_9ARAE</name>
<evidence type="ECO:0000313" key="9">
    <source>
        <dbReference type="EMBL" id="JAT53066.1"/>
    </source>
</evidence>
<proteinExistence type="inferred from homology"/>
<dbReference type="AlphaFoldDB" id="A0A1D1YEJ1"/>
<evidence type="ECO:0000256" key="7">
    <source>
        <dbReference type="SAM" id="MobiDB-lite"/>
    </source>
</evidence>
<evidence type="ECO:0000256" key="6">
    <source>
        <dbReference type="ARBA" id="ARBA00022840"/>
    </source>
</evidence>